<reference evidence="2 3" key="1">
    <citation type="submission" date="2020-07" db="EMBL/GenBank/DDBJ databases">
        <title>Complete Genome Sequence of an acetic acid bacterium, Acetobacter aceti JCM20276.</title>
        <authorList>
            <person name="Hirose Y."/>
            <person name="Mihara H."/>
        </authorList>
    </citation>
    <scope>NUCLEOTIDE SEQUENCE [LARGE SCALE GENOMIC DNA]</scope>
    <source>
        <strain evidence="2 3">JCM20276</strain>
    </source>
</reference>
<feature type="compositionally biased region" description="Basic and acidic residues" evidence="1">
    <location>
        <begin position="47"/>
        <end position="57"/>
    </location>
</feature>
<feature type="compositionally biased region" description="Basic and acidic residues" evidence="1">
    <location>
        <begin position="68"/>
        <end position="83"/>
    </location>
</feature>
<evidence type="ECO:0000313" key="2">
    <source>
        <dbReference type="EMBL" id="BCI65384.1"/>
    </source>
</evidence>
<feature type="region of interest" description="Disordered" evidence="1">
    <location>
        <begin position="47"/>
        <end position="83"/>
    </location>
</feature>
<feature type="region of interest" description="Disordered" evidence="1">
    <location>
        <begin position="1"/>
        <end position="22"/>
    </location>
</feature>
<proteinExistence type="predicted"/>
<sequence length="107" mass="11854">MQDHLRAGSANGIRETIQPAQRLAPADHSLAWRMMDHDDATQSLLTRKPEQFDHPVDLDVTDPTGGEKGWRRNGRTDTYEGDVSHAQENGRCLIGHSADVAPQSRAI</sequence>
<gene>
    <name evidence="2" type="ORF">AAJCM20276_00080</name>
</gene>
<dbReference type="AlphaFoldDB" id="A0A6S6PJH2"/>
<dbReference type="Proteomes" id="UP000515220">
    <property type="component" value="Chromosome"/>
</dbReference>
<evidence type="ECO:0000313" key="3">
    <source>
        <dbReference type="Proteomes" id="UP000515220"/>
    </source>
</evidence>
<protein>
    <submittedName>
        <fullName evidence="2">Uncharacterized protein</fullName>
    </submittedName>
</protein>
<organism evidence="2 3">
    <name type="scientific">Acetobacter aceti</name>
    <dbReference type="NCBI Taxonomy" id="435"/>
    <lineage>
        <taxon>Bacteria</taxon>
        <taxon>Pseudomonadati</taxon>
        <taxon>Pseudomonadota</taxon>
        <taxon>Alphaproteobacteria</taxon>
        <taxon>Acetobacterales</taxon>
        <taxon>Acetobacteraceae</taxon>
        <taxon>Acetobacter</taxon>
        <taxon>Acetobacter subgen. Acetobacter</taxon>
    </lineage>
</organism>
<accession>A0A6S6PJH2</accession>
<name>A0A6S6PJH2_ACEAC</name>
<evidence type="ECO:0000256" key="1">
    <source>
        <dbReference type="SAM" id="MobiDB-lite"/>
    </source>
</evidence>
<dbReference type="EMBL" id="AP023326">
    <property type="protein sequence ID" value="BCI65384.1"/>
    <property type="molecule type" value="Genomic_DNA"/>
</dbReference>